<dbReference type="PANTHER" id="PTHR33121:SF76">
    <property type="entry name" value="SIGNALING PROTEIN"/>
    <property type="match status" value="1"/>
</dbReference>
<keyword evidence="4" id="KW-1185">Reference proteome</keyword>
<dbReference type="STRING" id="160660.BJI67_11670"/>
<reference evidence="3 4" key="1">
    <citation type="journal article" date="2014" name="Genome Announc.">
        <title>Draft Genome Sequence of the Iron-Oxidizing, Acidophilic, and Halotolerant 'Thiobacillus prosperus' Type Strain DSM 5130.</title>
        <authorList>
            <person name="Ossandon F.J."/>
            <person name="Cardenas J.P."/>
            <person name="Corbett M."/>
            <person name="Quatrini R."/>
            <person name="Holmes D.S."/>
            <person name="Watkin E."/>
        </authorList>
    </citation>
    <scope>NUCLEOTIDE SEQUENCE [LARGE SCALE GENOMIC DNA]</scope>
    <source>
        <strain evidence="3 4">DSM 5130</strain>
    </source>
</reference>
<accession>A0A1A6C669</accession>
<dbReference type="CDD" id="cd01949">
    <property type="entry name" value="GGDEF"/>
    <property type="match status" value="1"/>
</dbReference>
<dbReference type="Proteomes" id="UP000029273">
    <property type="component" value="Unassembled WGS sequence"/>
</dbReference>
<dbReference type="PROSITE" id="PS50887">
    <property type="entry name" value="GGDEF"/>
    <property type="match status" value="1"/>
</dbReference>
<feature type="domain" description="GGDEF" evidence="2">
    <location>
        <begin position="434"/>
        <end position="585"/>
    </location>
</feature>
<dbReference type="PROSITE" id="PS50883">
    <property type="entry name" value="EAL"/>
    <property type="match status" value="1"/>
</dbReference>
<dbReference type="Pfam" id="PF00563">
    <property type="entry name" value="EAL"/>
    <property type="match status" value="1"/>
</dbReference>
<name>A0A1A6C669_9GAMM</name>
<dbReference type="InterPro" id="IPR046342">
    <property type="entry name" value="CBS_dom_sf"/>
</dbReference>
<dbReference type="SMART" id="SM00052">
    <property type="entry name" value="EAL"/>
    <property type="match status" value="1"/>
</dbReference>
<dbReference type="InterPro" id="IPR000644">
    <property type="entry name" value="CBS_dom"/>
</dbReference>
<dbReference type="InterPro" id="IPR000160">
    <property type="entry name" value="GGDEF_dom"/>
</dbReference>
<dbReference type="SMART" id="SM00267">
    <property type="entry name" value="GGDEF"/>
    <property type="match status" value="1"/>
</dbReference>
<dbReference type="CDD" id="cd01948">
    <property type="entry name" value="EAL"/>
    <property type="match status" value="1"/>
</dbReference>
<dbReference type="InterPro" id="IPR001633">
    <property type="entry name" value="EAL_dom"/>
</dbReference>
<dbReference type="Gene3D" id="3.10.580.10">
    <property type="entry name" value="CBS-domain"/>
    <property type="match status" value="1"/>
</dbReference>
<dbReference type="InterPro" id="IPR043128">
    <property type="entry name" value="Rev_trsase/Diguanyl_cyclase"/>
</dbReference>
<dbReference type="NCBIfam" id="TIGR00254">
    <property type="entry name" value="GGDEF"/>
    <property type="match status" value="1"/>
</dbReference>
<dbReference type="InterPro" id="IPR035919">
    <property type="entry name" value="EAL_sf"/>
</dbReference>
<evidence type="ECO:0000259" key="1">
    <source>
        <dbReference type="PROSITE" id="PS50883"/>
    </source>
</evidence>
<feature type="domain" description="EAL" evidence="1">
    <location>
        <begin position="11"/>
        <end position="261"/>
    </location>
</feature>
<dbReference type="AlphaFoldDB" id="A0A1A6C669"/>
<evidence type="ECO:0000313" key="3">
    <source>
        <dbReference type="EMBL" id="OBS10059.1"/>
    </source>
</evidence>
<dbReference type="CDD" id="cd04598">
    <property type="entry name" value="CBS_pair_GGDEF_EAL"/>
    <property type="match status" value="1"/>
</dbReference>
<dbReference type="InterPro" id="IPR050706">
    <property type="entry name" value="Cyclic-di-GMP_PDE-like"/>
</dbReference>
<dbReference type="SUPFAM" id="SSF54631">
    <property type="entry name" value="CBS-domain pair"/>
    <property type="match status" value="1"/>
</dbReference>
<dbReference type="Gene3D" id="3.20.20.450">
    <property type="entry name" value="EAL domain"/>
    <property type="match status" value="1"/>
</dbReference>
<dbReference type="Pfam" id="PF00571">
    <property type="entry name" value="CBS"/>
    <property type="match status" value="1"/>
</dbReference>
<organism evidence="3 4">
    <name type="scientific">Acidihalobacter prosperus</name>
    <dbReference type="NCBI Taxonomy" id="160660"/>
    <lineage>
        <taxon>Bacteria</taxon>
        <taxon>Pseudomonadati</taxon>
        <taxon>Pseudomonadota</taxon>
        <taxon>Gammaproteobacteria</taxon>
        <taxon>Chromatiales</taxon>
        <taxon>Ectothiorhodospiraceae</taxon>
        <taxon>Acidihalobacter</taxon>
    </lineage>
</organism>
<protein>
    <recommendedName>
        <fullName evidence="5">Diguanylate cyclase</fullName>
    </recommendedName>
</protein>
<dbReference type="Pfam" id="PF00990">
    <property type="entry name" value="GGDEF"/>
    <property type="match status" value="1"/>
</dbReference>
<dbReference type="SUPFAM" id="SSF55073">
    <property type="entry name" value="Nucleotide cyclase"/>
    <property type="match status" value="1"/>
</dbReference>
<dbReference type="GO" id="GO:0071111">
    <property type="term" value="F:cyclic-guanylate-specific phosphodiesterase activity"/>
    <property type="evidence" value="ECO:0007669"/>
    <property type="project" value="InterPro"/>
</dbReference>
<sequence>MSRCRPTIDMPNPLCEPLRELLASRQMHVLFQPIADVAVGGIFGYEALIRGPSDSPLHSPLTLFDTAMACGALSELDHLCRRLAIERFGQLDLPGRLFLNVTPETITQTDGPRGRTLQYLEAAGLSPERVVIELTEHTPIKDYRVMQEAVEHYREMGFAIAIDDLGSGYGGLRHWTELRPEYVKIDGHFAQNIHEDPVKRQFVRSMREIAKELDSRLVVEGIETREEYAVIASLGIELAQGYYLQRPAQHPPRSLPQLGGMCRVPSPRHRAGTARGLLRRATAIAPSTPLPGVVELFQQEPQLRSVVVADGERPVGIVRRHQIMDFYARRYVRELNARKPIRGFMDARPLVVSQDTPLEQLSQLVTSQIEDDWDRDFIITDDQGRYLGLGTVIDLLRRLTELQIQYARYANPLTQLPGSVPVNEQIDIYLDRGINFVVAYCDMDSFKPYNDYYGYARGDHVIREMGRLLSESIDPQTDFVGHVGGDDFVLVLASQSWLATLEAVLARFEALAPSFYDEAEREAGGILAPDRQGRELFHELLSLSIGVVQVAPGGFKNHHEVAARASEVKCMAKRIPGNGLFVDRRLMEGEARGSIAEGGSVPAGDGRRYA</sequence>
<dbReference type="InterPro" id="IPR029787">
    <property type="entry name" value="Nucleotide_cyclase"/>
</dbReference>
<evidence type="ECO:0008006" key="5">
    <source>
        <dbReference type="Google" id="ProtNLM"/>
    </source>
</evidence>
<proteinExistence type="predicted"/>
<evidence type="ECO:0000313" key="4">
    <source>
        <dbReference type="Proteomes" id="UP000029273"/>
    </source>
</evidence>
<dbReference type="PANTHER" id="PTHR33121">
    <property type="entry name" value="CYCLIC DI-GMP PHOSPHODIESTERASE PDEF"/>
    <property type="match status" value="1"/>
</dbReference>
<evidence type="ECO:0000259" key="2">
    <source>
        <dbReference type="PROSITE" id="PS50887"/>
    </source>
</evidence>
<dbReference type="SUPFAM" id="SSF141868">
    <property type="entry name" value="EAL domain-like"/>
    <property type="match status" value="1"/>
</dbReference>
<gene>
    <name evidence="3" type="ORF">Thpro_021109</name>
</gene>
<dbReference type="EMBL" id="JQSG02000002">
    <property type="protein sequence ID" value="OBS10059.1"/>
    <property type="molecule type" value="Genomic_DNA"/>
</dbReference>
<dbReference type="Gene3D" id="3.30.70.270">
    <property type="match status" value="1"/>
</dbReference>
<comment type="caution">
    <text evidence="3">The sequence shown here is derived from an EMBL/GenBank/DDBJ whole genome shotgun (WGS) entry which is preliminary data.</text>
</comment>